<feature type="region of interest" description="Disordered" evidence="1">
    <location>
        <begin position="331"/>
        <end position="367"/>
    </location>
</feature>
<evidence type="ECO:0000313" key="3">
    <source>
        <dbReference type="Proteomes" id="UP001239994"/>
    </source>
</evidence>
<organism evidence="2 3">
    <name type="scientific">Electrophorus voltai</name>
    <dbReference type="NCBI Taxonomy" id="2609070"/>
    <lineage>
        <taxon>Eukaryota</taxon>
        <taxon>Metazoa</taxon>
        <taxon>Chordata</taxon>
        <taxon>Craniata</taxon>
        <taxon>Vertebrata</taxon>
        <taxon>Euteleostomi</taxon>
        <taxon>Actinopterygii</taxon>
        <taxon>Neopterygii</taxon>
        <taxon>Teleostei</taxon>
        <taxon>Ostariophysi</taxon>
        <taxon>Gymnotiformes</taxon>
        <taxon>Gymnotoidei</taxon>
        <taxon>Gymnotidae</taxon>
        <taxon>Electrophorus</taxon>
    </lineage>
</organism>
<evidence type="ECO:0000313" key="2">
    <source>
        <dbReference type="EMBL" id="KAK1790177.1"/>
    </source>
</evidence>
<name>A0AAD8Z050_9TELE</name>
<keyword evidence="3" id="KW-1185">Reference proteome</keyword>
<feature type="region of interest" description="Disordered" evidence="1">
    <location>
        <begin position="407"/>
        <end position="442"/>
    </location>
</feature>
<comment type="caution">
    <text evidence="2">The sequence shown here is derived from an EMBL/GenBank/DDBJ whole genome shotgun (WGS) entry which is preliminary data.</text>
</comment>
<sequence length="739" mass="79671">GMEGVMVNCSGLGDPGSSWCRGGSLCSTGSVGAPPHTVPRFLPYTAAICWPVRSPETLRPLGMWRPGPGHRRPRVTGPAAGQHMFGQYHPASQPDRRPSVARPAPMGGAQPPAQPGGLSAPRTAPQGPLGLPGLGQTRAKFLCPPREASRSMTSSAPQAQLTCWAVCVCVRMCGADKGPSALLKPQQCVNQRLLLVPLPQTPPLLQCPSECNEPPSSSVSATPPVRQHSQSAQSQCTPQSQPVPLCTAIIRPRMQVRRLPNCSSGSSDASVLAGTEPVANSACPTPTPTVQVRPMARAVATGMPTTAKQPSSARAAACARAVPEPVLVGRRQGQEVKEEPTSPPSPLSIIAKTGRGSERQVGEEGDDGASWYRLQLEEQRHQRQRHLRQKEQKHILLVRDRWRRQPRRDLPLGSAREQQPRWGKGPSPQSIPQLQPGPCKPTQLDRQVFLSLSEYRPYPDPKGHPHLQPSRLQRHRRRFAFRPTSRPLFQPVAPPGALAQPELSGLHSALAVGPLAVHSSQDGRVAIAVTVRRVLPGPWQGQRHAQEPAGASGHFQGRQGERRPLLMRVVRQLPPKKQELQHDGVETFLPPTNPWPPRGRGGRGGEARHDEDNTVLVLIEVAGWGTLGKNARSDGWIDGAARRKPAAGGTREASPGMPLCCQTPRALTMLSLSHSLSTIQDLSGGEDEERASVRLASLVIQGSRVVFEAKPRVVTFTPPALPTPSRTFTLGQGCPDPRR</sequence>
<dbReference type="Proteomes" id="UP001239994">
    <property type="component" value="Unassembled WGS sequence"/>
</dbReference>
<feature type="region of interest" description="Disordered" evidence="1">
    <location>
        <begin position="209"/>
        <end position="239"/>
    </location>
</feature>
<proteinExistence type="predicted"/>
<feature type="compositionally biased region" description="Low complexity" evidence="1">
    <location>
        <begin position="209"/>
        <end position="225"/>
    </location>
</feature>
<protein>
    <submittedName>
        <fullName evidence="2">Uncharacterized protein</fullName>
    </submittedName>
</protein>
<dbReference type="AlphaFoldDB" id="A0AAD8Z050"/>
<reference evidence="2" key="1">
    <citation type="submission" date="2023-03" db="EMBL/GenBank/DDBJ databases">
        <title>Electrophorus voltai genome.</title>
        <authorList>
            <person name="Bian C."/>
        </authorList>
    </citation>
    <scope>NUCLEOTIDE SEQUENCE</scope>
    <source>
        <strain evidence="2">CB-2022</strain>
        <tissue evidence="2">Muscle</tissue>
    </source>
</reference>
<feature type="compositionally biased region" description="Low complexity" evidence="1">
    <location>
        <begin position="103"/>
        <end position="136"/>
    </location>
</feature>
<dbReference type="EMBL" id="JAROKS010000021">
    <property type="protein sequence ID" value="KAK1790177.1"/>
    <property type="molecule type" value="Genomic_DNA"/>
</dbReference>
<evidence type="ECO:0000256" key="1">
    <source>
        <dbReference type="SAM" id="MobiDB-lite"/>
    </source>
</evidence>
<accession>A0AAD8Z050</accession>
<feature type="region of interest" description="Disordered" evidence="1">
    <location>
        <begin position="64"/>
        <end position="136"/>
    </location>
</feature>
<gene>
    <name evidence="2" type="ORF">P4O66_014101</name>
</gene>
<feature type="compositionally biased region" description="Polar residues" evidence="1">
    <location>
        <begin position="227"/>
        <end position="239"/>
    </location>
</feature>
<feature type="region of interest" description="Disordered" evidence="1">
    <location>
        <begin position="586"/>
        <end position="608"/>
    </location>
</feature>
<feature type="non-terminal residue" evidence="2">
    <location>
        <position position="1"/>
    </location>
</feature>